<dbReference type="PANTHER" id="PTHR43581">
    <property type="entry name" value="ATP/GTP PHOSPHATASE"/>
    <property type="match status" value="1"/>
</dbReference>
<accession>A0AA36M310</accession>
<dbReference type="GO" id="GO:0016887">
    <property type="term" value="F:ATP hydrolysis activity"/>
    <property type="evidence" value="ECO:0007669"/>
    <property type="project" value="InterPro"/>
</dbReference>
<dbReference type="InterPro" id="IPR003959">
    <property type="entry name" value="ATPase_AAA_core"/>
</dbReference>
<dbReference type="InterPro" id="IPR027417">
    <property type="entry name" value="P-loop_NTPase"/>
</dbReference>
<feature type="domain" description="ATPase AAA-type core" evidence="1">
    <location>
        <begin position="260"/>
        <end position="332"/>
    </location>
</feature>
<evidence type="ECO:0000313" key="4">
    <source>
        <dbReference type="EMBL" id="CAJ0596538.1"/>
    </source>
</evidence>
<organism evidence="4 5">
    <name type="scientific">Cylicocyclus nassatus</name>
    <name type="common">Nematode worm</name>
    <dbReference type="NCBI Taxonomy" id="53992"/>
    <lineage>
        <taxon>Eukaryota</taxon>
        <taxon>Metazoa</taxon>
        <taxon>Ecdysozoa</taxon>
        <taxon>Nematoda</taxon>
        <taxon>Chromadorea</taxon>
        <taxon>Rhabditida</taxon>
        <taxon>Rhabditina</taxon>
        <taxon>Rhabditomorpha</taxon>
        <taxon>Strongyloidea</taxon>
        <taxon>Strongylidae</taxon>
        <taxon>Cylicocyclus</taxon>
    </lineage>
</organism>
<dbReference type="GO" id="GO:0005524">
    <property type="term" value="F:ATP binding"/>
    <property type="evidence" value="ECO:0007669"/>
    <property type="project" value="InterPro"/>
</dbReference>
<dbReference type="Pfam" id="PF20469">
    <property type="entry name" value="OLD-like_TOPRIM"/>
    <property type="match status" value="1"/>
</dbReference>
<dbReference type="AlphaFoldDB" id="A0AA36M310"/>
<evidence type="ECO:0000259" key="2">
    <source>
        <dbReference type="Pfam" id="PF13476"/>
    </source>
</evidence>
<evidence type="ECO:0000259" key="1">
    <source>
        <dbReference type="Pfam" id="PF13304"/>
    </source>
</evidence>
<proteinExistence type="predicted"/>
<dbReference type="Gene3D" id="3.40.50.300">
    <property type="entry name" value="P-loop containing nucleotide triphosphate hydrolases"/>
    <property type="match status" value="3"/>
</dbReference>
<dbReference type="InterPro" id="IPR051396">
    <property type="entry name" value="Bact_Antivir_Def_Nuclease"/>
</dbReference>
<dbReference type="InterPro" id="IPR038729">
    <property type="entry name" value="Rad50/SbcC_AAA"/>
</dbReference>
<name>A0AA36M310_CYLNA</name>
<comment type="caution">
    <text evidence="4">The sequence shown here is derived from an EMBL/GenBank/DDBJ whole genome shotgun (WGS) entry which is preliminary data.</text>
</comment>
<feature type="domain" description="OLD protein-like TOPRIM" evidence="3">
    <location>
        <begin position="374"/>
        <end position="438"/>
    </location>
</feature>
<reference evidence="4" key="1">
    <citation type="submission" date="2023-07" db="EMBL/GenBank/DDBJ databases">
        <authorList>
            <consortium name="CYATHOMIX"/>
        </authorList>
    </citation>
    <scope>NUCLEOTIDE SEQUENCE</scope>
    <source>
        <strain evidence="4">N/A</strain>
    </source>
</reference>
<dbReference type="PANTHER" id="PTHR43581:SF4">
    <property type="entry name" value="ATP_GTP PHOSPHATASE"/>
    <property type="match status" value="1"/>
</dbReference>
<keyword evidence="5" id="KW-1185">Reference proteome</keyword>
<gene>
    <name evidence="4" type="ORF">CYNAS_LOCUS8521</name>
</gene>
<dbReference type="Pfam" id="PF13304">
    <property type="entry name" value="AAA_21"/>
    <property type="match status" value="1"/>
</dbReference>
<dbReference type="SUPFAM" id="SSF52540">
    <property type="entry name" value="P-loop containing nucleoside triphosphate hydrolases"/>
    <property type="match status" value="2"/>
</dbReference>
<dbReference type="CDD" id="cd01026">
    <property type="entry name" value="TOPRIM_OLD"/>
    <property type="match status" value="1"/>
</dbReference>
<dbReference type="GO" id="GO:0006302">
    <property type="term" value="P:double-strand break repair"/>
    <property type="evidence" value="ECO:0007669"/>
    <property type="project" value="InterPro"/>
</dbReference>
<dbReference type="Pfam" id="PF13476">
    <property type="entry name" value="AAA_23"/>
    <property type="match status" value="1"/>
</dbReference>
<sequence length="857" mass="94568">MPIERIVIDNFKSFRHLDLPLNAHMNLVVGDNEVGKSTLLEAIHAVVTGQLHGRNLAYELTPYLFHQPTVQEYLGALATGTPASPPRISIEAYLGADAALASLRGTNNSLRLDTAGIRLLVELNDDYREEFNAYLQQHQGAVSLPVEYYTVRWYSFANNGVTARSIPFDSTIIDTHGIKTLSGADRYIAGIIEQALTPAQRVSLSLSFRRMRQSFSEEADVAAINAYLTEHTGDISHRALTVGVDTSPRSTWETSLSPYLDELPFTQAGKGEQSAVKMKLAMHAAGAAHVLLIEEPENHLSYSSMTQLIDKIAALSTAQQVIIATHSSFVLNKLGVDNVILFSAQGQMKLDQLPSDTHDYFMKLPGHDTLRLILAKQAILVEGPSDELIVQRAYSDHHGVAPMAHGVDIISVKSLAFKRFLQIADRLRIQAKVITDNDGDIAVVQERYAEHINAIYYDSDESAPSLEEQLIKANSLAELNTVLGKAFADEVALLNVPSPNRVLLSAAGSGKTTLLVRQALERPGRRIAIVTYTLENLEEIRRSFEAHAGAVPAHVTLHSWYGFLLRQCIRPYQAALCPEPRIETILFVEGVTNNRAPRTQVARHYLAGNRMYSDRAADFAVRCDELTQGQVVARLAAMYDELYIDEVQDLAGFDLDLVERLLKSEIAITLVGDTRQATYATNYAQRYSQYRGPNLAALFQIWEADGLCRLDHRLTSLRCVQALCDMADTLYPQMPRTQSGNGEVTGHDGIYLVAPGDVAAYMQEFAPTVLRHDRRQACDGLPAVNFGQCKGRTYSRVLIFPNGPLTQYLRTADAARITAPPKYYVAFTRARQSVAFVYAGACALPGHQLYAPASADA</sequence>
<dbReference type="InterPro" id="IPR034139">
    <property type="entry name" value="TOPRIM_OLD"/>
</dbReference>
<evidence type="ECO:0000313" key="5">
    <source>
        <dbReference type="Proteomes" id="UP001176961"/>
    </source>
</evidence>
<evidence type="ECO:0000259" key="3">
    <source>
        <dbReference type="Pfam" id="PF20469"/>
    </source>
</evidence>
<protein>
    <submittedName>
        <fullName evidence="4">Uncharacterized protein</fullName>
    </submittedName>
</protein>
<feature type="domain" description="Rad50/SbcC-type AAA" evidence="2">
    <location>
        <begin position="5"/>
        <end position="53"/>
    </location>
</feature>
<dbReference type="EMBL" id="CATQJL010000204">
    <property type="protein sequence ID" value="CAJ0596538.1"/>
    <property type="molecule type" value="Genomic_DNA"/>
</dbReference>
<dbReference type="Proteomes" id="UP001176961">
    <property type="component" value="Unassembled WGS sequence"/>
</dbReference>
<dbReference type="Pfam" id="PF13245">
    <property type="entry name" value="AAA_19"/>
    <property type="match status" value="1"/>
</dbReference>